<dbReference type="Proteomes" id="UP000198984">
    <property type="component" value="Unassembled WGS sequence"/>
</dbReference>
<accession>A0A1H7Q262</accession>
<proteinExistence type="predicted"/>
<gene>
    <name evidence="1" type="ORF">SAMN04488505_102228</name>
</gene>
<dbReference type="AlphaFoldDB" id="A0A1H7Q262"/>
<reference evidence="1 2" key="1">
    <citation type="submission" date="2016-10" db="EMBL/GenBank/DDBJ databases">
        <authorList>
            <person name="de Groot N.N."/>
        </authorList>
    </citation>
    <scope>NUCLEOTIDE SEQUENCE [LARGE SCALE GENOMIC DNA]</scope>
    <source>
        <strain evidence="1 2">DSM 21039</strain>
    </source>
</reference>
<evidence type="ECO:0000313" key="2">
    <source>
        <dbReference type="Proteomes" id="UP000198984"/>
    </source>
</evidence>
<dbReference type="EMBL" id="FOBB01000002">
    <property type="protein sequence ID" value="SEL41916.1"/>
    <property type="molecule type" value="Genomic_DNA"/>
</dbReference>
<keyword evidence="2" id="KW-1185">Reference proteome</keyword>
<organism evidence="1 2">
    <name type="scientific">Chitinophaga rupis</name>
    <dbReference type="NCBI Taxonomy" id="573321"/>
    <lineage>
        <taxon>Bacteria</taxon>
        <taxon>Pseudomonadati</taxon>
        <taxon>Bacteroidota</taxon>
        <taxon>Chitinophagia</taxon>
        <taxon>Chitinophagales</taxon>
        <taxon>Chitinophagaceae</taxon>
        <taxon>Chitinophaga</taxon>
    </lineage>
</organism>
<name>A0A1H7Q262_9BACT</name>
<evidence type="ECO:0000313" key="1">
    <source>
        <dbReference type="EMBL" id="SEL41916.1"/>
    </source>
</evidence>
<sequence>MSKQDLSILFWLKRSIARKAKDGKAQFIHVLQLMDYIPKFH</sequence>
<protein>
    <submittedName>
        <fullName evidence="1">Uncharacterized protein</fullName>
    </submittedName>
</protein>